<dbReference type="GeneTree" id="ENSGT00530000063426"/>
<reference evidence="7" key="2">
    <citation type="submission" date="2025-09" db="UniProtKB">
        <authorList>
            <consortium name="Ensembl"/>
        </authorList>
    </citation>
    <scope>IDENTIFICATION</scope>
</reference>
<dbReference type="InterPro" id="IPR002470">
    <property type="entry name" value="Peptidase_S9A"/>
</dbReference>
<dbReference type="Ensembl" id="ENSEBUT00000017243.1">
    <property type="protein sequence ID" value="ENSEBUP00000016666.1"/>
    <property type="gene ID" value="ENSEBUG00000010445.1"/>
</dbReference>
<comment type="similarity">
    <text evidence="1 3">Belongs to the peptidase S9A family.</text>
</comment>
<keyword evidence="3" id="KW-0378">Hydrolase</keyword>
<dbReference type="GO" id="GO:0006508">
    <property type="term" value="P:proteolysis"/>
    <property type="evidence" value="ECO:0007669"/>
    <property type="project" value="UniProtKB-KW"/>
</dbReference>
<dbReference type="InterPro" id="IPR001375">
    <property type="entry name" value="Peptidase_S9_cat"/>
</dbReference>
<feature type="region of interest" description="Disordered" evidence="4">
    <location>
        <begin position="458"/>
        <end position="477"/>
    </location>
</feature>
<reference evidence="7" key="1">
    <citation type="submission" date="2025-08" db="UniProtKB">
        <authorList>
            <consortium name="Ensembl"/>
        </authorList>
    </citation>
    <scope>IDENTIFICATION</scope>
</reference>
<dbReference type="InterPro" id="IPR029058">
    <property type="entry name" value="AB_hydrolase_fold"/>
</dbReference>
<dbReference type="Gene3D" id="3.40.50.1820">
    <property type="entry name" value="alpha/beta hydrolase"/>
    <property type="match status" value="1"/>
</dbReference>
<feature type="compositionally biased region" description="Basic and acidic residues" evidence="4">
    <location>
        <begin position="460"/>
        <end position="471"/>
    </location>
</feature>
<dbReference type="SUPFAM" id="SSF53474">
    <property type="entry name" value="alpha/beta-Hydrolases"/>
    <property type="match status" value="1"/>
</dbReference>
<protein>
    <recommendedName>
        <fullName evidence="3">Prolyl endopeptidase</fullName>
        <ecNumber evidence="3">3.4.21.-</ecNumber>
    </recommendedName>
</protein>
<dbReference type="EC" id="3.4.21.-" evidence="3"/>
<evidence type="ECO:0000256" key="4">
    <source>
        <dbReference type="SAM" id="MobiDB-lite"/>
    </source>
</evidence>
<dbReference type="PANTHER" id="PTHR11757:SF19">
    <property type="entry name" value="PROLYL ENDOPEPTIDASE-LIKE"/>
    <property type="match status" value="1"/>
</dbReference>
<evidence type="ECO:0000259" key="6">
    <source>
        <dbReference type="Pfam" id="PF00326"/>
    </source>
</evidence>
<keyword evidence="5" id="KW-0472">Membrane</keyword>
<dbReference type="PRINTS" id="PR00862">
    <property type="entry name" value="PROLIGOPTASE"/>
</dbReference>
<proteinExistence type="inferred from homology"/>
<evidence type="ECO:0000256" key="2">
    <source>
        <dbReference type="ARBA" id="ARBA00045448"/>
    </source>
</evidence>
<evidence type="ECO:0000256" key="1">
    <source>
        <dbReference type="ARBA" id="ARBA00005228"/>
    </source>
</evidence>
<dbReference type="PANTHER" id="PTHR11757">
    <property type="entry name" value="PROTEASE FAMILY S9A OLIGOPEPTIDASE"/>
    <property type="match status" value="1"/>
</dbReference>
<dbReference type="InterPro" id="IPR051543">
    <property type="entry name" value="Serine_Peptidase_S9A"/>
</dbReference>
<keyword evidence="3" id="KW-0720">Serine protease</keyword>
<evidence type="ECO:0000256" key="5">
    <source>
        <dbReference type="SAM" id="Phobius"/>
    </source>
</evidence>
<dbReference type="Pfam" id="PF00326">
    <property type="entry name" value="Peptidase_S9"/>
    <property type="match status" value="1"/>
</dbReference>
<name>A0A8C4QKC6_EPTBU</name>
<accession>A0A8C4QKC6</accession>
<keyword evidence="5" id="KW-0812">Transmembrane</keyword>
<keyword evidence="3" id="KW-0645">Protease</keyword>
<evidence type="ECO:0000256" key="3">
    <source>
        <dbReference type="RuleBase" id="RU368024"/>
    </source>
</evidence>
<dbReference type="AlphaFoldDB" id="A0A8C4QKC6"/>
<keyword evidence="8" id="KW-1185">Reference proteome</keyword>
<evidence type="ECO:0000313" key="7">
    <source>
        <dbReference type="Ensembl" id="ENSEBUP00000016666.1"/>
    </source>
</evidence>
<dbReference type="GO" id="GO:0004252">
    <property type="term" value="F:serine-type endopeptidase activity"/>
    <property type="evidence" value="ECO:0007669"/>
    <property type="project" value="UniProtKB-UniRule"/>
</dbReference>
<dbReference type="GO" id="GO:0005794">
    <property type="term" value="C:Golgi apparatus"/>
    <property type="evidence" value="ECO:0007669"/>
    <property type="project" value="TreeGrafter"/>
</dbReference>
<keyword evidence="5" id="KW-1133">Transmembrane helix</keyword>
<feature type="transmembrane region" description="Helical" evidence="5">
    <location>
        <begin position="676"/>
        <end position="700"/>
    </location>
</feature>
<dbReference type="GO" id="GO:0005856">
    <property type="term" value="C:cytoskeleton"/>
    <property type="evidence" value="ECO:0007669"/>
    <property type="project" value="TreeGrafter"/>
</dbReference>
<dbReference type="Gene3D" id="2.130.10.120">
    <property type="entry name" value="Prolyl oligopeptidase, N-terminal domain"/>
    <property type="match status" value="1"/>
</dbReference>
<evidence type="ECO:0000313" key="8">
    <source>
        <dbReference type="Proteomes" id="UP000694388"/>
    </source>
</evidence>
<dbReference type="Proteomes" id="UP000694388">
    <property type="component" value="Unplaced"/>
</dbReference>
<sequence length="734" mass="82664">MKPVHILRRRDNLRIILKSCCCVCPCHRFTFRESTIWQAQQRLRFGGKPSCQWASCHLQGVHHLASSAETEKRGEIIMSMGFLLRTLGLSKLAPLALTRRLTCTTGGLWQNVNNEFLKVFEGDVYYEMDNRYFRCTLPPDRLIPWYKALDSPKAELLVDFHDLSMLRLNEPFVPVRIRPSSSGQHLALVIESFDGTTKGLLLRLGLQPQIIWSMNNVQSFEWVTEGVLLFTLSEKLSTRQTFRLVLSAMPGMDPSMENVYIEHDYRFHLELAHTRDRRYVTLNSISRDAAEVHLFKCSKRSTAIGPLLMEPRSHGLLYHVESVEGHLFVLATDASDGGYRMLRAGPGSLGRHDWLELWRPRDHFRLLDMEFFQDASVACLAAAPKEPPGKGGLLLEIIPYNDPANVHIVELPQWACHIRAGPNPDPMTSFFTFDLSSPCCHPTRLRCDLTSGRLHTMHRSTGDRRGKHQEAKSSGQYTVHRLNAQSMDGANVPMTLITEPRAMELPSERPLLATVYGAYGIPLSLAYKPEWSVLLDSGWRLAFCHVRGGGEGGRTWALAGRGAGRVKAAEDLAACLQMLHSAGLSRPRWTALLAASAGAVTAASMVNQVPNLVAAMVFRAPFLNVLEPMLHPTAGGVQDQDEWSGACIDQDKAEVISIYCPLHNLRPQVILMARPYAYILCYIPSSFYHGAYILTIYIFYHDLGQTMCIYCLVVDRYSNCVLCFKVLNLQYIYI</sequence>
<organism evidence="7 8">
    <name type="scientific">Eptatretus burgeri</name>
    <name type="common">Inshore hagfish</name>
    <dbReference type="NCBI Taxonomy" id="7764"/>
    <lineage>
        <taxon>Eukaryota</taxon>
        <taxon>Metazoa</taxon>
        <taxon>Chordata</taxon>
        <taxon>Craniata</taxon>
        <taxon>Vertebrata</taxon>
        <taxon>Cyclostomata</taxon>
        <taxon>Myxini</taxon>
        <taxon>Myxiniformes</taxon>
        <taxon>Myxinidae</taxon>
        <taxon>Eptatretinae</taxon>
        <taxon>Eptatretus</taxon>
    </lineage>
</organism>
<comment type="function">
    <text evidence="2">Serine peptidase whose precise substrate specificity remains unclear. Does not cleave peptides after a arginine or lysine residue. Regulates trans-Golgi network morphology and sorting by regulating the membrane binding of the AP-1 complex. May play a role in the regulation of synaptic vesicle exocytosis.</text>
</comment>
<feature type="domain" description="Peptidase S9 prolyl oligopeptidase catalytic" evidence="6">
    <location>
        <begin position="531"/>
        <end position="672"/>
    </location>
</feature>